<evidence type="ECO:0000259" key="1">
    <source>
        <dbReference type="Pfam" id="PF07992"/>
    </source>
</evidence>
<dbReference type="Proteomes" id="UP000254968">
    <property type="component" value="Unassembled WGS sequence"/>
</dbReference>
<protein>
    <recommendedName>
        <fullName evidence="1">FAD/NAD(P)-binding domain-containing protein</fullName>
    </recommendedName>
</protein>
<dbReference type="AlphaFoldDB" id="A0A378I494"/>
<evidence type="ECO:0000313" key="3">
    <source>
        <dbReference type="Proteomes" id="UP000254968"/>
    </source>
</evidence>
<feature type="domain" description="FAD/NAD(P)-binding" evidence="1">
    <location>
        <begin position="22"/>
        <end position="167"/>
    </location>
</feature>
<sequence>MRTRHESGLDDLLADKNLKNPIVIMGGGPSGLSTALAALSKGYDVLLVTEYPYSVRTQNVFVKDKEARKILLSHVDPNNADDVRFRDKFIKNDGILAIQEVENFLLRKLKEFPNKTNHFIHLDRRVAKLTEIDPSSSTVTLTDINQNQHTIPYLHIVDATGNKREAFRLVHSKTADDISEPLVRLPHEAQGTATFHLDKEVIEKKYPKLQNKSGYTYKLNFKEEDIKELQLKFGWNHDRAPQVYIFANRAHTRLYVGGEIPGFYTKIRLFDEANNRDIKAENALRREQIEAWCKHMVCKRFAIDPNDLYIKGDEAQPAEFQKQKEKFQKRHHLDGPLAEEAAKKQHQLSVTGFDLTLSRLKNPVQRLSANNQHWLVAVGDALQSPHFHLSHGISDGLTTGQQFAECLPPRDSDNLFNAEKFADYVHDLRNLHKRTMTGMRGSFFIPVQEKYDLDDLIMEGADEKIDKILSKSREEISEEDLEVVQNYKEQVVARMDKNNPEEETRLIHLLDRCSDTMEFIQNALLEKSSNKDIKM</sequence>
<keyword evidence="3" id="KW-1185">Reference proteome</keyword>
<gene>
    <name evidence="2" type="ORF">NCTC13315_02054</name>
</gene>
<organism evidence="2 3">
    <name type="scientific">Legionella beliardensis</name>
    <dbReference type="NCBI Taxonomy" id="91822"/>
    <lineage>
        <taxon>Bacteria</taxon>
        <taxon>Pseudomonadati</taxon>
        <taxon>Pseudomonadota</taxon>
        <taxon>Gammaproteobacteria</taxon>
        <taxon>Legionellales</taxon>
        <taxon>Legionellaceae</taxon>
        <taxon>Legionella</taxon>
    </lineage>
</organism>
<dbReference type="Pfam" id="PF07992">
    <property type="entry name" value="Pyr_redox_2"/>
    <property type="match status" value="1"/>
</dbReference>
<dbReference type="GO" id="GO:0016491">
    <property type="term" value="F:oxidoreductase activity"/>
    <property type="evidence" value="ECO:0007669"/>
    <property type="project" value="InterPro"/>
</dbReference>
<dbReference type="RefSeq" id="WP_115303177.1">
    <property type="nucleotide sequence ID" value="NZ_CAAAHO010000002.1"/>
</dbReference>
<evidence type="ECO:0000313" key="2">
    <source>
        <dbReference type="EMBL" id="STX29511.1"/>
    </source>
</evidence>
<proteinExistence type="predicted"/>
<accession>A0A378I494</accession>
<dbReference type="EMBL" id="UGNV01000001">
    <property type="protein sequence ID" value="STX29511.1"/>
    <property type="molecule type" value="Genomic_DNA"/>
</dbReference>
<reference evidence="2 3" key="1">
    <citation type="submission" date="2018-06" db="EMBL/GenBank/DDBJ databases">
        <authorList>
            <consortium name="Pathogen Informatics"/>
            <person name="Doyle S."/>
        </authorList>
    </citation>
    <scope>NUCLEOTIDE SEQUENCE [LARGE SCALE GENOMIC DNA]</scope>
    <source>
        <strain evidence="2 3">NCTC13315</strain>
    </source>
</reference>
<dbReference type="InterPro" id="IPR036188">
    <property type="entry name" value="FAD/NAD-bd_sf"/>
</dbReference>
<dbReference type="SUPFAM" id="SSF51905">
    <property type="entry name" value="FAD/NAD(P)-binding domain"/>
    <property type="match status" value="1"/>
</dbReference>
<dbReference type="InterPro" id="IPR023753">
    <property type="entry name" value="FAD/NAD-binding_dom"/>
</dbReference>
<dbReference type="Gene3D" id="3.50.50.60">
    <property type="entry name" value="FAD/NAD(P)-binding domain"/>
    <property type="match status" value="1"/>
</dbReference>
<dbReference type="OrthoDB" id="9769565at2"/>
<name>A0A378I494_9GAMM</name>